<dbReference type="FunFam" id="3.40.50.300:FF:000285">
    <property type="entry name" value="Sporulation initiation inhibitor Soj"/>
    <property type="match status" value="1"/>
</dbReference>
<dbReference type="Pfam" id="PF13614">
    <property type="entry name" value="AAA_31"/>
    <property type="match status" value="1"/>
</dbReference>
<keyword evidence="3" id="KW-1185">Reference proteome</keyword>
<evidence type="ECO:0000259" key="1">
    <source>
        <dbReference type="Pfam" id="PF13614"/>
    </source>
</evidence>
<dbReference type="HOGENOM" id="CLU_037612_1_2_7"/>
<feature type="domain" description="AAA" evidence="1">
    <location>
        <begin position="17"/>
        <end position="190"/>
    </location>
</feature>
<dbReference type="KEGG" id="daf:Desaf_3156"/>
<dbReference type="EMBL" id="CP003221">
    <property type="protein sequence ID" value="EGJ51453.1"/>
    <property type="molecule type" value="Genomic_DNA"/>
</dbReference>
<dbReference type="RefSeq" id="WP_014261089.1">
    <property type="nucleotide sequence ID" value="NC_016629.1"/>
</dbReference>
<dbReference type="PANTHER" id="PTHR13696:SF52">
    <property type="entry name" value="PARA FAMILY PROTEIN CT_582"/>
    <property type="match status" value="1"/>
</dbReference>
<accession>F3Z3B3</accession>
<dbReference type="STRING" id="690850.Desaf_3156"/>
<gene>
    <name evidence="2" type="ORF">Desaf_3156</name>
</gene>
<protein>
    <submittedName>
        <fullName evidence="2">Cobyrinic acid ac-diamide synthase</fullName>
    </submittedName>
</protein>
<dbReference type="SUPFAM" id="SSF52540">
    <property type="entry name" value="P-loop containing nucleoside triphosphate hydrolases"/>
    <property type="match status" value="1"/>
</dbReference>
<name>F3Z3B3_DESAF</name>
<dbReference type="CDD" id="cd02042">
    <property type="entry name" value="ParAB_family"/>
    <property type="match status" value="1"/>
</dbReference>
<dbReference type="Gene3D" id="3.40.50.300">
    <property type="entry name" value="P-loop containing nucleotide triphosphate hydrolases"/>
    <property type="match status" value="1"/>
</dbReference>
<evidence type="ECO:0000313" key="2">
    <source>
        <dbReference type="EMBL" id="EGJ51453.1"/>
    </source>
</evidence>
<dbReference type="PANTHER" id="PTHR13696">
    <property type="entry name" value="P-LOOP CONTAINING NUCLEOSIDE TRIPHOSPHATE HYDROLASE"/>
    <property type="match status" value="1"/>
</dbReference>
<reference evidence="2 3" key="1">
    <citation type="journal article" date="2011" name="J. Bacteriol.">
        <title>Genome sequence of the mercury-methylating and pleomorphic Desulfovibrio africanus Strain Walvis Bay.</title>
        <authorList>
            <person name="Brown S.D."/>
            <person name="Wall J.D."/>
            <person name="Kucken A.M."/>
            <person name="Gilmour C.C."/>
            <person name="Podar M."/>
            <person name="Brandt C.C."/>
            <person name="Teshima H."/>
            <person name="Detter J.C."/>
            <person name="Han C.S."/>
            <person name="Land M.L."/>
            <person name="Lucas S."/>
            <person name="Han J."/>
            <person name="Pennacchio L."/>
            <person name="Nolan M."/>
            <person name="Pitluck S."/>
            <person name="Woyke T."/>
            <person name="Goodwin L."/>
            <person name="Palumbo A.V."/>
            <person name="Elias D.A."/>
        </authorList>
    </citation>
    <scope>NUCLEOTIDE SEQUENCE [LARGE SCALE GENOMIC DNA]</scope>
    <source>
        <strain evidence="2 3">Walvis Bay</strain>
    </source>
</reference>
<proteinExistence type="predicted"/>
<dbReference type="Proteomes" id="UP000007844">
    <property type="component" value="Chromosome"/>
</dbReference>
<dbReference type="InterPro" id="IPR027417">
    <property type="entry name" value="P-loop_NTPase"/>
</dbReference>
<organism evidence="2 3">
    <name type="scientific">Desulfocurvibacter africanus subsp. africanus str. Walvis Bay</name>
    <dbReference type="NCBI Taxonomy" id="690850"/>
    <lineage>
        <taxon>Bacteria</taxon>
        <taxon>Pseudomonadati</taxon>
        <taxon>Thermodesulfobacteriota</taxon>
        <taxon>Desulfovibrionia</taxon>
        <taxon>Desulfovibrionales</taxon>
        <taxon>Desulfovibrionaceae</taxon>
        <taxon>Desulfocurvibacter</taxon>
    </lineage>
</organism>
<evidence type="ECO:0000313" key="3">
    <source>
        <dbReference type="Proteomes" id="UP000007844"/>
    </source>
</evidence>
<dbReference type="InterPro" id="IPR050678">
    <property type="entry name" value="DNA_Partitioning_ATPase"/>
</dbReference>
<sequence>MSVGVTNRNRGKTVGATILPIANQKGGVGKTTTALSLGAALVRLKKKVLVVDLDPHANASIHMAFFPEKLKYTVLDLFLSKGPEPDIWDRIIYPDKGSGFDFVPSHIRLSELEVDLKDKPGKGLILHKALEAVSSEYDYILLDCPPHVGIILVNALVAGDLLIIPIQTDFLALHGVRLIFDTIRTLSKALGRPIRFRALATMYDQRASACRRVLDILTKKMPDRLFKSVISMDTKFREASAQGQVIFDIDPKCSGAKQYLQLAKEIIAHENS</sequence>
<dbReference type="InterPro" id="IPR025669">
    <property type="entry name" value="AAA_dom"/>
</dbReference>
<dbReference type="AlphaFoldDB" id="F3Z3B3"/>
<dbReference type="eggNOG" id="COG1192">
    <property type="taxonomic scope" value="Bacteria"/>
</dbReference>